<dbReference type="RefSeq" id="WP_253772185.1">
    <property type="nucleotide sequence ID" value="NZ_JAMTCK010000007.1"/>
</dbReference>
<feature type="transmembrane region" description="Helical" evidence="13">
    <location>
        <begin position="256"/>
        <end position="280"/>
    </location>
</feature>
<feature type="transmembrane region" description="Helical" evidence="13">
    <location>
        <begin position="210"/>
        <end position="229"/>
    </location>
</feature>
<evidence type="ECO:0000256" key="4">
    <source>
        <dbReference type="ARBA" id="ARBA00022692"/>
    </source>
</evidence>
<dbReference type="GO" id="GO:0016020">
    <property type="term" value="C:membrane"/>
    <property type="evidence" value="ECO:0007669"/>
    <property type="project" value="UniProtKB-SubCell"/>
</dbReference>
<dbReference type="InterPro" id="IPR015892">
    <property type="entry name" value="Carbonic_anhydrase_CS"/>
</dbReference>
<evidence type="ECO:0000256" key="11">
    <source>
        <dbReference type="PIRSR" id="PIRSR601765-1"/>
    </source>
</evidence>
<organism evidence="15 16">
    <name type="scientific">Goodfellowiella coeruleoviolacea</name>
    <dbReference type="NCBI Taxonomy" id="334858"/>
    <lineage>
        <taxon>Bacteria</taxon>
        <taxon>Bacillati</taxon>
        <taxon>Actinomycetota</taxon>
        <taxon>Actinomycetes</taxon>
        <taxon>Pseudonocardiales</taxon>
        <taxon>Pseudonocardiaceae</taxon>
        <taxon>Goodfellowiella</taxon>
    </lineage>
</organism>
<evidence type="ECO:0000256" key="5">
    <source>
        <dbReference type="ARBA" id="ARBA00022833"/>
    </source>
</evidence>
<dbReference type="InterPro" id="IPR001902">
    <property type="entry name" value="SLC26A/SulP_fam"/>
</dbReference>
<dbReference type="GO" id="GO:0004089">
    <property type="term" value="F:carbonate dehydratase activity"/>
    <property type="evidence" value="ECO:0007669"/>
    <property type="project" value="UniProtKB-EC"/>
</dbReference>
<evidence type="ECO:0000313" key="15">
    <source>
        <dbReference type="EMBL" id="MCP2166366.1"/>
    </source>
</evidence>
<dbReference type="InterPro" id="IPR036874">
    <property type="entry name" value="Carbonic_anhydrase_sf"/>
</dbReference>
<feature type="transmembrane region" description="Helical" evidence="13">
    <location>
        <begin position="106"/>
        <end position="128"/>
    </location>
</feature>
<feature type="binding site" evidence="11">
    <location>
        <position position="647"/>
    </location>
    <ligand>
        <name>Zn(2+)</name>
        <dbReference type="ChEBI" id="CHEBI:29105"/>
    </ligand>
</feature>
<reference evidence="15" key="1">
    <citation type="submission" date="2022-06" db="EMBL/GenBank/DDBJ databases">
        <title>Genomic Encyclopedia of Archaeal and Bacterial Type Strains, Phase II (KMG-II): from individual species to whole genera.</title>
        <authorList>
            <person name="Goeker M."/>
        </authorList>
    </citation>
    <scope>NUCLEOTIDE SEQUENCE</scope>
    <source>
        <strain evidence="15">DSM 43935</strain>
    </source>
</reference>
<evidence type="ECO:0000259" key="14">
    <source>
        <dbReference type="Pfam" id="PF00916"/>
    </source>
</evidence>
<feature type="region of interest" description="Disordered" evidence="12">
    <location>
        <begin position="756"/>
        <end position="785"/>
    </location>
</feature>
<keyword evidence="5 11" id="KW-0862">Zinc</keyword>
<dbReference type="Proteomes" id="UP001206128">
    <property type="component" value="Unassembled WGS sequence"/>
</dbReference>
<evidence type="ECO:0000256" key="8">
    <source>
        <dbReference type="ARBA" id="ARBA00023239"/>
    </source>
</evidence>
<dbReference type="GO" id="GO:0015976">
    <property type="term" value="P:carbon utilization"/>
    <property type="evidence" value="ECO:0007669"/>
    <property type="project" value="InterPro"/>
</dbReference>
<feature type="transmembrane region" description="Helical" evidence="13">
    <location>
        <begin position="64"/>
        <end position="86"/>
    </location>
</feature>
<feature type="transmembrane region" description="Helical" evidence="13">
    <location>
        <begin position="182"/>
        <end position="203"/>
    </location>
</feature>
<evidence type="ECO:0000256" key="7">
    <source>
        <dbReference type="ARBA" id="ARBA00023136"/>
    </source>
</evidence>
<dbReference type="InterPro" id="IPR011547">
    <property type="entry name" value="SLC26A/SulP_dom"/>
</dbReference>
<dbReference type="Gene3D" id="3.40.1050.10">
    <property type="entry name" value="Carbonic anhydrase"/>
    <property type="match status" value="1"/>
</dbReference>
<keyword evidence="8" id="KW-0456">Lyase</keyword>
<dbReference type="GO" id="GO:0055085">
    <property type="term" value="P:transmembrane transport"/>
    <property type="evidence" value="ECO:0007669"/>
    <property type="project" value="InterPro"/>
</dbReference>
<dbReference type="SMART" id="SM00947">
    <property type="entry name" value="Pro_CA"/>
    <property type="match status" value="1"/>
</dbReference>
<evidence type="ECO:0000256" key="13">
    <source>
        <dbReference type="SAM" id="Phobius"/>
    </source>
</evidence>
<feature type="binding site" evidence="11">
    <location>
        <position position="584"/>
    </location>
    <ligand>
        <name>Zn(2+)</name>
        <dbReference type="ChEBI" id="CHEBI:29105"/>
    </ligand>
</feature>
<feature type="binding site" evidence="11">
    <location>
        <position position="650"/>
    </location>
    <ligand>
        <name>Zn(2+)</name>
        <dbReference type="ChEBI" id="CHEBI:29105"/>
    </ligand>
</feature>
<comment type="subcellular location">
    <subcellularLocation>
        <location evidence="1">Membrane</location>
        <topology evidence="1">Multi-pass membrane protein</topology>
    </subcellularLocation>
</comment>
<comment type="cofactor">
    <cofactor evidence="11">
        <name>Zn(2+)</name>
        <dbReference type="ChEBI" id="CHEBI:29105"/>
    </cofactor>
    <text evidence="11">Binds 1 zinc ion per subunit.</text>
</comment>
<dbReference type="PROSITE" id="PS00705">
    <property type="entry name" value="PROK_CO2_ANHYDRASE_2"/>
    <property type="match status" value="1"/>
</dbReference>
<dbReference type="AlphaFoldDB" id="A0AAE3GDS8"/>
<evidence type="ECO:0000256" key="2">
    <source>
        <dbReference type="ARBA" id="ARBA00006217"/>
    </source>
</evidence>
<protein>
    <recommendedName>
        <fullName evidence="3">carbonic anhydrase</fullName>
        <ecNumber evidence="3">4.2.1.1</ecNumber>
    </recommendedName>
</protein>
<dbReference type="PANTHER" id="PTHR11814">
    <property type="entry name" value="SULFATE TRANSPORTER"/>
    <property type="match status" value="1"/>
</dbReference>
<feature type="compositionally biased region" description="Low complexity" evidence="12">
    <location>
        <begin position="756"/>
        <end position="777"/>
    </location>
</feature>
<feature type="binding site" evidence="11">
    <location>
        <position position="586"/>
    </location>
    <ligand>
        <name>Zn(2+)</name>
        <dbReference type="ChEBI" id="CHEBI:29105"/>
    </ligand>
</feature>
<keyword evidence="7 13" id="KW-0472">Membrane</keyword>
<keyword evidence="4 13" id="KW-0812">Transmembrane</keyword>
<comment type="caution">
    <text evidence="15">The sequence shown here is derived from an EMBL/GenBank/DDBJ whole genome shotgun (WGS) entry which is preliminary data.</text>
</comment>
<keyword evidence="11" id="KW-0479">Metal-binding</keyword>
<keyword evidence="16" id="KW-1185">Reference proteome</keyword>
<dbReference type="Pfam" id="PF00484">
    <property type="entry name" value="Pro_CA"/>
    <property type="match status" value="1"/>
</dbReference>
<feature type="region of interest" description="Disordered" evidence="12">
    <location>
        <begin position="1"/>
        <end position="31"/>
    </location>
</feature>
<dbReference type="EC" id="4.2.1.1" evidence="3"/>
<dbReference type="GO" id="GO:0008270">
    <property type="term" value="F:zinc ion binding"/>
    <property type="evidence" value="ECO:0007669"/>
    <property type="project" value="InterPro"/>
</dbReference>
<dbReference type="Pfam" id="PF00916">
    <property type="entry name" value="Sulfate_transp"/>
    <property type="match status" value="1"/>
</dbReference>
<feature type="transmembrane region" description="Helical" evidence="13">
    <location>
        <begin position="386"/>
        <end position="418"/>
    </location>
</feature>
<name>A0AAE3GDS8_9PSEU</name>
<feature type="domain" description="SLC26A/SulP transporter" evidence="14">
    <location>
        <begin position="35"/>
        <end position="387"/>
    </location>
</feature>
<dbReference type="SUPFAM" id="SSF53056">
    <property type="entry name" value="beta-carbonic anhydrase, cab"/>
    <property type="match status" value="1"/>
</dbReference>
<evidence type="ECO:0000256" key="12">
    <source>
        <dbReference type="SAM" id="MobiDB-lite"/>
    </source>
</evidence>
<accession>A0AAE3GDS8</accession>
<proteinExistence type="inferred from homology"/>
<comment type="similarity">
    <text evidence="2">Belongs to the beta-class carbonic anhydrase family.</text>
</comment>
<comment type="catalytic activity">
    <reaction evidence="10">
        <text>hydrogencarbonate + H(+) = CO2 + H2O</text>
        <dbReference type="Rhea" id="RHEA:10748"/>
        <dbReference type="ChEBI" id="CHEBI:15377"/>
        <dbReference type="ChEBI" id="CHEBI:15378"/>
        <dbReference type="ChEBI" id="CHEBI:16526"/>
        <dbReference type="ChEBI" id="CHEBI:17544"/>
        <dbReference type="EC" id="4.2.1.1"/>
    </reaction>
</comment>
<evidence type="ECO:0000256" key="3">
    <source>
        <dbReference type="ARBA" id="ARBA00012925"/>
    </source>
</evidence>
<dbReference type="EMBL" id="JAMTCK010000007">
    <property type="protein sequence ID" value="MCP2166366.1"/>
    <property type="molecule type" value="Genomic_DNA"/>
</dbReference>
<evidence type="ECO:0000256" key="10">
    <source>
        <dbReference type="ARBA" id="ARBA00048348"/>
    </source>
</evidence>
<feature type="transmembrane region" description="Helical" evidence="13">
    <location>
        <begin position="140"/>
        <end position="162"/>
    </location>
</feature>
<evidence type="ECO:0000256" key="1">
    <source>
        <dbReference type="ARBA" id="ARBA00004141"/>
    </source>
</evidence>
<keyword evidence="6 13" id="KW-1133">Transmembrane helix</keyword>
<dbReference type="PROSITE" id="PS00704">
    <property type="entry name" value="PROK_CO2_ANHYDRASE_1"/>
    <property type="match status" value="1"/>
</dbReference>
<evidence type="ECO:0000256" key="6">
    <source>
        <dbReference type="ARBA" id="ARBA00022989"/>
    </source>
</evidence>
<comment type="function">
    <text evidence="9">Catalyzes the reversible hydration of carbon dioxide to form bicarbonate.</text>
</comment>
<dbReference type="InterPro" id="IPR001765">
    <property type="entry name" value="Carbonic_anhydrase"/>
</dbReference>
<feature type="transmembrane region" description="Helical" evidence="13">
    <location>
        <begin position="39"/>
        <end position="57"/>
    </location>
</feature>
<sequence length="785" mass="81341">MNRSTAARSHAGEHTTAGPPPGGQQTGGGRLNSVLRHDLPASLVVFLIAIPLSLGIAAATGAPLIAGLVAAVVGGILAGALSGAPLQVSGPAAGLTVIVAGVIADFGWAATAAITVGAGLLQILLAVTRVGRLALSLSPSVVHGMLAGIGITIAAGQFNVMLGGASASSVLANLAAIPGNLISLHSGSLLIGAATVAILLAWPRIPRAKVVPAPLVAVVAATALGSLFGPDLARVDLPEDPIGDIVLPQLPQGGMVSIAVAIVTVALVASVESVLSAVAVDKLHNGPRANLDRELVAQGVGNTVSGALGGLPITGVIVRSSTNVAAGARSRASTMLHGLWILVFVLLLGGVLELIPMAALAGVLFVTGVRLVNGGHMRQLLRHGEFASYVVTVLGVVTLGLVEGVLLGIGVTVLGALVKLTDSSVRVDRDEDDHADWRVVVRGSLAFLRVGRLVRELRQIPLGQHVVLELHVDFMDHAAFEAVDDWRSGYERLGGRVDVDEVHDSWYSRAVADRLGRRKTPPSPLPRWFAPWSHWQAQHTAPRTPAAMLRGMDEFQRRAAPLVRPFLEELAAQGQRPGQLFLTCADSRVVPNMITSSGPGDLFCVRNIGNLVPRYDAAGPEGDASVGAAIEFAVDVLEVPTIVVCGHSDCGAMKAVLAGSSEPESRLGSWLRHAAPSLDRFRGRTDAHDHTDLPDVERLSVANVLQQLENLHSYPSVRRAVERGELKLVGMYFDISAARVYLVDAERGELSPVRVPASTATPATATPATGSPGNGTSVNGMVTAG</sequence>
<evidence type="ECO:0000256" key="9">
    <source>
        <dbReference type="ARBA" id="ARBA00024993"/>
    </source>
</evidence>
<evidence type="ECO:0000313" key="16">
    <source>
        <dbReference type="Proteomes" id="UP001206128"/>
    </source>
</evidence>
<gene>
    <name evidence="15" type="ORF">LX83_003234</name>
</gene>
<feature type="transmembrane region" description="Helical" evidence="13">
    <location>
        <begin position="339"/>
        <end position="366"/>
    </location>
</feature>